<dbReference type="OrthoDB" id="5231661at2759"/>
<name>A0A438MWV4_EXOME</name>
<keyword evidence="2" id="KW-0812">Transmembrane</keyword>
<evidence type="ECO:0000313" key="4">
    <source>
        <dbReference type="Proteomes" id="UP000288859"/>
    </source>
</evidence>
<organism evidence="3 4">
    <name type="scientific">Exophiala mesophila</name>
    <name type="common">Black yeast-like fungus</name>
    <dbReference type="NCBI Taxonomy" id="212818"/>
    <lineage>
        <taxon>Eukaryota</taxon>
        <taxon>Fungi</taxon>
        <taxon>Dikarya</taxon>
        <taxon>Ascomycota</taxon>
        <taxon>Pezizomycotina</taxon>
        <taxon>Eurotiomycetes</taxon>
        <taxon>Chaetothyriomycetidae</taxon>
        <taxon>Chaetothyriales</taxon>
        <taxon>Herpotrichiellaceae</taxon>
        <taxon>Exophiala</taxon>
    </lineage>
</organism>
<accession>A0A438MWV4</accession>
<keyword evidence="2" id="KW-1133">Transmembrane helix</keyword>
<keyword evidence="2" id="KW-0472">Membrane</keyword>
<dbReference type="EMBL" id="NAJM01000040">
    <property type="protein sequence ID" value="RVX68174.1"/>
    <property type="molecule type" value="Genomic_DNA"/>
</dbReference>
<feature type="transmembrane region" description="Helical" evidence="2">
    <location>
        <begin position="110"/>
        <end position="132"/>
    </location>
</feature>
<evidence type="ECO:0000256" key="2">
    <source>
        <dbReference type="SAM" id="Phobius"/>
    </source>
</evidence>
<dbReference type="VEuPathDB" id="FungiDB:PV10_00810"/>
<feature type="compositionally biased region" description="Polar residues" evidence="1">
    <location>
        <begin position="56"/>
        <end position="92"/>
    </location>
</feature>
<dbReference type="AlphaFoldDB" id="A0A438MWV4"/>
<sequence length="145" mass="16417">MVPVARNLLFSRALARTCPTPAREYILIRQPCVGTGFQSMQQQSSSLVQRHPPNRLYSSTQYDPSKNSSSRQSVPESTSTIPPSATTNTNPGQLPKFSFNDLGATPRIKIFIYVVVAILATVETYTYSIWIWQRWFKKTAEQEED</sequence>
<evidence type="ECO:0000313" key="3">
    <source>
        <dbReference type="EMBL" id="RVX68174.1"/>
    </source>
</evidence>
<gene>
    <name evidence="3" type="ORF">B0A52_08682</name>
</gene>
<protein>
    <submittedName>
        <fullName evidence="3">Uncharacterized protein</fullName>
    </submittedName>
</protein>
<dbReference type="Proteomes" id="UP000288859">
    <property type="component" value="Unassembled WGS sequence"/>
</dbReference>
<reference evidence="3 4" key="1">
    <citation type="submission" date="2017-03" db="EMBL/GenBank/DDBJ databases">
        <title>Genomes of endolithic fungi from Antarctica.</title>
        <authorList>
            <person name="Coleine C."/>
            <person name="Masonjones S."/>
            <person name="Stajich J.E."/>
        </authorList>
    </citation>
    <scope>NUCLEOTIDE SEQUENCE [LARGE SCALE GENOMIC DNA]</scope>
    <source>
        <strain evidence="3 4">CCFEE 6314</strain>
    </source>
</reference>
<evidence type="ECO:0000256" key="1">
    <source>
        <dbReference type="SAM" id="MobiDB-lite"/>
    </source>
</evidence>
<proteinExistence type="predicted"/>
<comment type="caution">
    <text evidence="3">The sequence shown here is derived from an EMBL/GenBank/DDBJ whole genome shotgun (WGS) entry which is preliminary data.</text>
</comment>
<feature type="region of interest" description="Disordered" evidence="1">
    <location>
        <begin position="43"/>
        <end position="94"/>
    </location>
</feature>